<dbReference type="RefSeq" id="WP_003670960.1">
    <property type="nucleotide sequence ID" value="NZ_GG693669.1"/>
</dbReference>
<comment type="caution">
    <text evidence="1">The sequence shown here is derived from an EMBL/GenBank/DDBJ whole genome shotgun (WGS) entry which is preliminary data.</text>
</comment>
<dbReference type="AlphaFoldDB" id="A0A8D9S282"/>
<evidence type="ECO:0000313" key="1">
    <source>
        <dbReference type="EMBL" id="EEI66636.1"/>
    </source>
</evidence>
<organism evidence="1 2">
    <name type="scientific">Limosilactobacillus reuteri CF48-3A</name>
    <dbReference type="NCBI Taxonomy" id="525341"/>
    <lineage>
        <taxon>Bacteria</taxon>
        <taxon>Bacillati</taxon>
        <taxon>Bacillota</taxon>
        <taxon>Bacilli</taxon>
        <taxon>Lactobacillales</taxon>
        <taxon>Lactobacillaceae</taxon>
        <taxon>Limosilactobacillus</taxon>
    </lineage>
</organism>
<dbReference type="Proteomes" id="UP000003419">
    <property type="component" value="Unassembled WGS sequence"/>
</dbReference>
<gene>
    <name evidence="1" type="ORF">HMPREF0534_0063</name>
</gene>
<proteinExistence type="predicted"/>
<dbReference type="EMBL" id="ACHG01000006">
    <property type="protein sequence ID" value="EEI66636.1"/>
    <property type="molecule type" value="Genomic_DNA"/>
</dbReference>
<reference evidence="1 2" key="1">
    <citation type="submission" date="2009-01" db="EMBL/GenBank/DDBJ databases">
        <authorList>
            <person name="Qin X."/>
            <person name="Bachman B."/>
            <person name="Battles P."/>
            <person name="Bell A."/>
            <person name="Bess C."/>
            <person name="Bickham C."/>
            <person name="Chaboub L."/>
            <person name="Chen D."/>
            <person name="Coyle M."/>
            <person name="Deiros D.R."/>
            <person name="Dinh H."/>
            <person name="Forbes L."/>
            <person name="Fowler G."/>
            <person name="Francisco L."/>
            <person name="Fu Q."/>
            <person name="Gubbala S."/>
            <person name="Hale W."/>
            <person name="Han Y."/>
            <person name="Hemphill L."/>
            <person name="Highlander S.K."/>
            <person name="Hirani K."/>
            <person name="Hogues M."/>
            <person name="Jackson L."/>
            <person name="Jakkamsetti A."/>
            <person name="Javaid M."/>
            <person name="Jiang H."/>
            <person name="Korchina V."/>
            <person name="Kovar C."/>
            <person name="Lara F."/>
            <person name="Lee S."/>
            <person name="Mata R."/>
            <person name="Mathew T."/>
            <person name="Moen C."/>
            <person name="Morales K."/>
            <person name="Munidasa M."/>
            <person name="Nazareth L."/>
            <person name="Ngo R."/>
            <person name="Nguyen L."/>
            <person name="Okwuonu G."/>
            <person name="Ongeri F."/>
            <person name="Patil S."/>
            <person name="Petrosino J."/>
            <person name="Pham C."/>
            <person name="Pham P."/>
            <person name="Pu L.-L."/>
            <person name="Puazo M."/>
            <person name="Raj R."/>
            <person name="Reid J."/>
            <person name="Rouhana J."/>
            <person name="Saada N."/>
            <person name="Shang Y."/>
            <person name="Simmons D."/>
            <person name="Thornton R."/>
            <person name="Warren J."/>
            <person name="Weissenberger G."/>
            <person name="Zhang J."/>
            <person name="Zhang L."/>
            <person name="Zhou C."/>
            <person name="Zhu D."/>
            <person name="Muzny D."/>
            <person name="Worley K."/>
            <person name="Gibbs R."/>
        </authorList>
    </citation>
    <scope>NUCLEOTIDE SEQUENCE [LARGE SCALE GENOMIC DNA]</scope>
    <source>
        <strain evidence="1 2">CF48-3A</strain>
    </source>
</reference>
<name>A0A8D9S282_LIMRT</name>
<evidence type="ECO:0000313" key="2">
    <source>
        <dbReference type="Proteomes" id="UP000003419"/>
    </source>
</evidence>
<protein>
    <submittedName>
        <fullName evidence="1">Uncharacterized protein</fullName>
    </submittedName>
</protein>
<accession>A0A8D9S282</accession>
<sequence length="92" mass="10653">MLSFDQRKLIAQLERDMKELGLTVDYSEITTHNCIVFEAEGYNRIIIWLSNGCFLSLSLSNNPQFAKVAPKVLYIANKFMENYRKIDMEVTA</sequence>